<feature type="domain" description="Transglycosylase SLT" evidence="3">
    <location>
        <begin position="108"/>
        <end position="169"/>
    </location>
</feature>
<dbReference type="InterPro" id="IPR023346">
    <property type="entry name" value="Lysozyme-like_dom_sf"/>
</dbReference>
<gene>
    <name evidence="4" type="ORF">ACFOD4_16600</name>
</gene>
<dbReference type="RefSeq" id="WP_379598182.1">
    <property type="nucleotide sequence ID" value="NZ_JBHRTN010000018.1"/>
</dbReference>
<evidence type="ECO:0000313" key="5">
    <source>
        <dbReference type="Proteomes" id="UP001595593"/>
    </source>
</evidence>
<keyword evidence="2" id="KW-0732">Signal</keyword>
<dbReference type="Gene3D" id="1.10.530.10">
    <property type="match status" value="1"/>
</dbReference>
<dbReference type="Pfam" id="PF01464">
    <property type="entry name" value="SLT"/>
    <property type="match status" value="1"/>
</dbReference>
<dbReference type="CDD" id="cd13400">
    <property type="entry name" value="LT_IagB-like"/>
    <property type="match status" value="1"/>
</dbReference>
<evidence type="ECO:0000313" key="4">
    <source>
        <dbReference type="EMBL" id="MFC3126685.1"/>
    </source>
</evidence>
<proteinExistence type="inferred from homology"/>
<dbReference type="EMBL" id="JBHRTN010000018">
    <property type="protein sequence ID" value="MFC3126685.1"/>
    <property type="molecule type" value="Genomic_DNA"/>
</dbReference>
<comment type="caution">
    <text evidence="4">The sequence shown here is derived from an EMBL/GenBank/DDBJ whole genome shotgun (WGS) entry which is preliminary data.</text>
</comment>
<organism evidence="4 5">
    <name type="scientific">Teichococcus globiformis</name>
    <dbReference type="NCBI Taxonomy" id="2307229"/>
    <lineage>
        <taxon>Bacteria</taxon>
        <taxon>Pseudomonadati</taxon>
        <taxon>Pseudomonadota</taxon>
        <taxon>Alphaproteobacteria</taxon>
        <taxon>Acetobacterales</taxon>
        <taxon>Roseomonadaceae</taxon>
        <taxon>Roseomonas</taxon>
    </lineage>
</organism>
<sequence length="233" mass="24563">MKPFCRSLLAAALILPLAAAAPAEREALDAVAADWGACRRAIGATEPGSGLPPGLLGAIALVETGRAGPKGAPSPWPWSVNAGGDSHYANSKADAVAMVRALQAEGRRSIDVGCMQINLLHHPEAFASLEEAFDPAANLRYAARFLHSLHVQWGDWGTAIGRYHSGEADRGLAYGRRVALARLGRAWTNGGPVPLPSQALGDLCAPGLRPMMVLRRNAAKPRLVCQRAGRTSR</sequence>
<feature type="chain" id="PRO_5046830756" evidence="2">
    <location>
        <begin position="24"/>
        <end position="233"/>
    </location>
</feature>
<evidence type="ECO:0000259" key="3">
    <source>
        <dbReference type="Pfam" id="PF01464"/>
    </source>
</evidence>
<dbReference type="SUPFAM" id="SSF53955">
    <property type="entry name" value="Lysozyme-like"/>
    <property type="match status" value="1"/>
</dbReference>
<reference evidence="5" key="1">
    <citation type="journal article" date="2019" name="Int. J. Syst. Evol. Microbiol.">
        <title>The Global Catalogue of Microorganisms (GCM) 10K type strain sequencing project: providing services to taxonomists for standard genome sequencing and annotation.</title>
        <authorList>
            <consortium name="The Broad Institute Genomics Platform"/>
            <consortium name="The Broad Institute Genome Sequencing Center for Infectious Disease"/>
            <person name="Wu L."/>
            <person name="Ma J."/>
        </authorList>
    </citation>
    <scope>NUCLEOTIDE SEQUENCE [LARGE SCALE GENOMIC DNA]</scope>
    <source>
        <strain evidence="5">KCTC 52094</strain>
    </source>
</reference>
<dbReference type="Proteomes" id="UP001595593">
    <property type="component" value="Unassembled WGS sequence"/>
</dbReference>
<protein>
    <submittedName>
        <fullName evidence="4">Lytic transglycosylase domain-containing protein</fullName>
    </submittedName>
</protein>
<accession>A0ABV7G659</accession>
<keyword evidence="5" id="KW-1185">Reference proteome</keyword>
<name>A0ABV7G659_9PROT</name>
<dbReference type="InterPro" id="IPR008258">
    <property type="entry name" value="Transglycosylase_SLT_dom_1"/>
</dbReference>
<comment type="similarity">
    <text evidence="1">Belongs to the virb1 family.</text>
</comment>
<evidence type="ECO:0000256" key="1">
    <source>
        <dbReference type="ARBA" id="ARBA00009387"/>
    </source>
</evidence>
<evidence type="ECO:0000256" key="2">
    <source>
        <dbReference type="SAM" id="SignalP"/>
    </source>
</evidence>
<feature type="signal peptide" evidence="2">
    <location>
        <begin position="1"/>
        <end position="23"/>
    </location>
</feature>